<gene>
    <name evidence="7" type="ORF">SORDD25_00815</name>
</gene>
<protein>
    <submittedName>
        <fullName evidence="7">ABC transporter ATP-binding protein / Branched-chain amino acid transport ATP-binding protein LivF</fullName>
    </submittedName>
</protein>
<dbReference type="PANTHER" id="PTHR43820">
    <property type="entry name" value="HIGH-AFFINITY BRANCHED-CHAIN AMINO ACID TRANSPORT ATP-BINDING PROTEIN LIVF"/>
    <property type="match status" value="1"/>
</dbReference>
<dbReference type="InterPro" id="IPR027417">
    <property type="entry name" value="P-loop_NTPase"/>
</dbReference>
<dbReference type="RefSeq" id="WP_061852738.1">
    <property type="nucleotide sequence ID" value="NZ_KQ970789.1"/>
</dbReference>
<reference evidence="7 8" key="1">
    <citation type="submission" date="2016-01" db="EMBL/GenBank/DDBJ databases">
        <title>Highly variable Streptococcus oralis are common among viridans streptococci isolated from primates.</title>
        <authorList>
            <person name="Denapaite D."/>
            <person name="Rieger M."/>
            <person name="Koendgen S."/>
            <person name="Brueckner R."/>
            <person name="Ochigava I."/>
            <person name="Kappeler P."/>
            <person name="Maetz-Rensing K."/>
            <person name="Leendertz F."/>
            <person name="Hakenbeck R."/>
        </authorList>
    </citation>
    <scope>NUCLEOTIDE SEQUENCE [LARGE SCALE GENOMIC DNA]</scope>
    <source>
        <strain evidence="7 8">DD25</strain>
    </source>
</reference>
<evidence type="ECO:0000313" key="8">
    <source>
        <dbReference type="Proteomes" id="UP000071369"/>
    </source>
</evidence>
<dbReference type="EMBL" id="LQZC01000008">
    <property type="protein sequence ID" value="KXU07981.1"/>
    <property type="molecule type" value="Genomic_DNA"/>
</dbReference>
<comment type="caution">
    <text evidence="7">The sequence shown here is derived from an EMBL/GenBank/DDBJ whole genome shotgun (WGS) entry which is preliminary data.</text>
</comment>
<dbReference type="PROSITE" id="PS00211">
    <property type="entry name" value="ABC_TRANSPORTER_1"/>
    <property type="match status" value="1"/>
</dbReference>
<dbReference type="InterPro" id="IPR003593">
    <property type="entry name" value="AAA+_ATPase"/>
</dbReference>
<dbReference type="InterPro" id="IPR052156">
    <property type="entry name" value="BCAA_Transport_ATP-bd_LivF"/>
</dbReference>
<keyword evidence="4 7" id="KW-0067">ATP-binding</keyword>
<dbReference type="GO" id="GO:0005524">
    <property type="term" value="F:ATP binding"/>
    <property type="evidence" value="ECO:0007669"/>
    <property type="project" value="UniProtKB-KW"/>
</dbReference>
<evidence type="ECO:0000259" key="6">
    <source>
        <dbReference type="PROSITE" id="PS50893"/>
    </source>
</evidence>
<evidence type="ECO:0000256" key="5">
    <source>
        <dbReference type="ARBA" id="ARBA00022970"/>
    </source>
</evidence>
<evidence type="ECO:0000256" key="3">
    <source>
        <dbReference type="ARBA" id="ARBA00022741"/>
    </source>
</evidence>
<dbReference type="InterPro" id="IPR017871">
    <property type="entry name" value="ABC_transporter-like_CS"/>
</dbReference>
<keyword evidence="2" id="KW-0813">Transport</keyword>
<dbReference type="PATRIC" id="fig|1303.86.peg.839"/>
<dbReference type="CDD" id="cd03224">
    <property type="entry name" value="ABC_TM1139_LivF_branched"/>
    <property type="match status" value="1"/>
</dbReference>
<dbReference type="Pfam" id="PF00005">
    <property type="entry name" value="ABC_tran"/>
    <property type="match status" value="1"/>
</dbReference>
<dbReference type="PANTHER" id="PTHR43820:SF4">
    <property type="entry name" value="HIGH-AFFINITY BRANCHED-CHAIN AMINO ACID TRANSPORT ATP-BINDING PROTEIN LIVF"/>
    <property type="match status" value="1"/>
</dbReference>
<proteinExistence type="inferred from homology"/>
<name>A0A139R031_STROR</name>
<dbReference type="Proteomes" id="UP000071369">
    <property type="component" value="Unassembled WGS sequence"/>
</dbReference>
<accession>A0A139R031</accession>
<dbReference type="SMART" id="SM00382">
    <property type="entry name" value="AAA"/>
    <property type="match status" value="1"/>
</dbReference>
<comment type="similarity">
    <text evidence="1">Belongs to the ABC transporter superfamily.</text>
</comment>
<evidence type="ECO:0000313" key="7">
    <source>
        <dbReference type="EMBL" id="KXU07981.1"/>
    </source>
</evidence>
<keyword evidence="5" id="KW-0029">Amino-acid transport</keyword>
<dbReference type="SUPFAM" id="SSF52540">
    <property type="entry name" value="P-loop containing nucleoside triphosphate hydrolases"/>
    <property type="match status" value="1"/>
</dbReference>
<feature type="domain" description="ABC transporter" evidence="6">
    <location>
        <begin position="4"/>
        <end position="236"/>
    </location>
</feature>
<evidence type="ECO:0000256" key="2">
    <source>
        <dbReference type="ARBA" id="ARBA00022448"/>
    </source>
</evidence>
<dbReference type="InterPro" id="IPR003439">
    <property type="entry name" value="ABC_transporter-like_ATP-bd"/>
</dbReference>
<dbReference type="GO" id="GO:0016887">
    <property type="term" value="F:ATP hydrolysis activity"/>
    <property type="evidence" value="ECO:0007669"/>
    <property type="project" value="InterPro"/>
</dbReference>
<evidence type="ECO:0000256" key="1">
    <source>
        <dbReference type="ARBA" id="ARBA00005417"/>
    </source>
</evidence>
<dbReference type="Gene3D" id="3.40.50.300">
    <property type="entry name" value="P-loop containing nucleotide triphosphate hydrolases"/>
    <property type="match status" value="1"/>
</dbReference>
<dbReference type="PROSITE" id="PS50893">
    <property type="entry name" value="ABC_TRANSPORTER_2"/>
    <property type="match status" value="1"/>
</dbReference>
<sequence>MSMLKVENLSVHYGMIQAVRDVSFEVNEGEVVSLIGANGAGKTTILRTLSGLVRPSAGKIQFLGKEIQKLPAQKIVAGGLSQVPEGRHVFPGLTVMENLEMGAFLKKNREENQANLKKVFSRFPRLEERKNQDAATLSGGEQQMLAMGRALMSTPKLLLLDEPSMGLAPIFIEEIFDIIQDIQKQGTTVLLIEQNANKALAISDRGYVLETGKIVLSGTGKELAASDEVRKAYLGG</sequence>
<dbReference type="GO" id="GO:0015658">
    <property type="term" value="F:branched-chain amino acid transmembrane transporter activity"/>
    <property type="evidence" value="ECO:0007669"/>
    <property type="project" value="InterPro"/>
</dbReference>
<dbReference type="AlphaFoldDB" id="A0A139R031"/>
<evidence type="ECO:0000256" key="4">
    <source>
        <dbReference type="ARBA" id="ARBA00022840"/>
    </source>
</evidence>
<dbReference type="PIRSF" id="PIRSF039137">
    <property type="entry name" value="ABC_branched_ATPase"/>
    <property type="match status" value="1"/>
</dbReference>
<dbReference type="InterPro" id="IPR030660">
    <property type="entry name" value="ABC_branched_ATPase_LivF/BraG"/>
</dbReference>
<organism evidence="7 8">
    <name type="scientific">Streptococcus oralis</name>
    <dbReference type="NCBI Taxonomy" id="1303"/>
    <lineage>
        <taxon>Bacteria</taxon>
        <taxon>Bacillati</taxon>
        <taxon>Bacillota</taxon>
        <taxon>Bacilli</taxon>
        <taxon>Lactobacillales</taxon>
        <taxon>Streptococcaceae</taxon>
        <taxon>Streptococcus</taxon>
    </lineage>
</organism>
<keyword evidence="3" id="KW-0547">Nucleotide-binding</keyword>
<dbReference type="GO" id="GO:0015807">
    <property type="term" value="P:L-amino acid transport"/>
    <property type="evidence" value="ECO:0007669"/>
    <property type="project" value="TreeGrafter"/>
</dbReference>